<gene>
    <name evidence="2" type="ORF">NP493_131g02037</name>
</gene>
<name>A0AAD9UGM7_RIDPI</name>
<dbReference type="PANTHER" id="PTHR34348">
    <property type="entry name" value="SURFEIT LOCUS PROTEIN 2"/>
    <property type="match status" value="1"/>
</dbReference>
<dbReference type="Proteomes" id="UP001209878">
    <property type="component" value="Unassembled WGS sequence"/>
</dbReference>
<feature type="compositionally biased region" description="Basic and acidic residues" evidence="1">
    <location>
        <begin position="167"/>
        <end position="176"/>
    </location>
</feature>
<comment type="caution">
    <text evidence="2">The sequence shown here is derived from an EMBL/GenBank/DDBJ whole genome shotgun (WGS) entry which is preliminary data.</text>
</comment>
<dbReference type="InterPro" id="IPR008833">
    <property type="entry name" value="Surf2"/>
</dbReference>
<keyword evidence="3" id="KW-1185">Reference proteome</keyword>
<dbReference type="EMBL" id="JAODUO010000131">
    <property type="protein sequence ID" value="KAK2188466.1"/>
    <property type="molecule type" value="Genomic_DNA"/>
</dbReference>
<organism evidence="2 3">
    <name type="scientific">Ridgeia piscesae</name>
    <name type="common">Tubeworm</name>
    <dbReference type="NCBI Taxonomy" id="27915"/>
    <lineage>
        <taxon>Eukaryota</taxon>
        <taxon>Metazoa</taxon>
        <taxon>Spiralia</taxon>
        <taxon>Lophotrochozoa</taxon>
        <taxon>Annelida</taxon>
        <taxon>Polychaeta</taxon>
        <taxon>Sedentaria</taxon>
        <taxon>Canalipalpata</taxon>
        <taxon>Sabellida</taxon>
        <taxon>Siboglinidae</taxon>
        <taxon>Ridgeia</taxon>
    </lineage>
</organism>
<evidence type="ECO:0008006" key="4">
    <source>
        <dbReference type="Google" id="ProtNLM"/>
    </source>
</evidence>
<accession>A0AAD9UGM7</accession>
<feature type="compositionally biased region" description="Acidic residues" evidence="1">
    <location>
        <begin position="137"/>
        <end position="154"/>
    </location>
</feature>
<protein>
    <recommendedName>
        <fullName evidence="4">Surfeit locus protein 2</fullName>
    </recommendedName>
</protein>
<dbReference type="AlphaFoldDB" id="A0AAD9UGM7"/>
<proteinExistence type="predicted"/>
<sequence>MSQNQNEEIADILADNPALEIIQDGEKVRCTLSGHEMPAKKDVLESYISGKKYQRLRKLTESDIENYQCHLVPSTKKWRKNQLFCLLTMRHLNNTAVHIRRHVDGKRFQKALHRWKLCLETGVEFKARQGRKRPQADSDEGEEGEDGREEDNLDDLYPPSDFLANGDHTRDGRDSEEGLDENMQPENCSQAKKTADVGDKNQASGTERKATKRKKSGGDKKTKSPGKRAK</sequence>
<dbReference type="Pfam" id="PF05477">
    <property type="entry name" value="SURF2"/>
    <property type="match status" value="1"/>
</dbReference>
<evidence type="ECO:0000313" key="2">
    <source>
        <dbReference type="EMBL" id="KAK2188466.1"/>
    </source>
</evidence>
<feature type="region of interest" description="Disordered" evidence="1">
    <location>
        <begin position="126"/>
        <end position="230"/>
    </location>
</feature>
<reference evidence="2" key="1">
    <citation type="journal article" date="2023" name="Mol. Biol. Evol.">
        <title>Third-Generation Sequencing Reveals the Adaptive Role of the Epigenome in Three Deep-Sea Polychaetes.</title>
        <authorList>
            <person name="Perez M."/>
            <person name="Aroh O."/>
            <person name="Sun Y."/>
            <person name="Lan Y."/>
            <person name="Juniper S.K."/>
            <person name="Young C.R."/>
            <person name="Angers B."/>
            <person name="Qian P.Y."/>
        </authorList>
    </citation>
    <scope>NUCLEOTIDE SEQUENCE</scope>
    <source>
        <strain evidence="2">R07B-5</strain>
    </source>
</reference>
<dbReference type="PANTHER" id="PTHR34348:SF1">
    <property type="entry name" value="SURFEIT LOCUS PROTEIN 2"/>
    <property type="match status" value="1"/>
</dbReference>
<evidence type="ECO:0000313" key="3">
    <source>
        <dbReference type="Proteomes" id="UP001209878"/>
    </source>
</evidence>
<evidence type="ECO:0000256" key="1">
    <source>
        <dbReference type="SAM" id="MobiDB-lite"/>
    </source>
</evidence>